<accession>A0A0N4ZAN8</accession>
<dbReference type="Pfam" id="PF07690">
    <property type="entry name" value="MFS_1"/>
    <property type="match status" value="1"/>
</dbReference>
<feature type="transmembrane region" description="Helical" evidence="6">
    <location>
        <begin position="368"/>
        <end position="389"/>
    </location>
</feature>
<sequence>MSEHTSFSTFGLKEWIILSVLIIANVVGQMAFTCISPFFANVAIGKGLSLTMAGIVFAIFNLCGFLLSPFVGRLIPIFGAKNVYSTGMILMSIGTLVFAATNLIDSGTWFLIFSLILRTLQSMGYAMVFTSYYAIAAKDFPKLMSTIIGLTQTGAGMGCTIGPVVGGYLYQYLGYSSPFLILGSFAAITTVVAFFSFSSHSNDEIKEASDKVINKTERHLTLIEIIKIKDIWCIIYTLLIVGIVFSFHDSTLAIGCRPFHLTSGEVGLLFLGLGGMYSLFSPICGHIIDKYTHINDYLFISGYVLTTCSFIFMGPLPFFSYEPSVPLYAICLSMAGLACSILYIPAFKQCMDIVVKEHGFADSTQTSAVISGLYFSAFFLGACLGPLVGSAMVEYFGYSESISIIAGFCFASMKLILYITFLLNLIYHVEGTCNTYYDYYLLGVLTKKNSQVLQCQNMYDKCILVSLNAPGLVVGTFAGCSTDIMLTLTEIVNKRLDVKDQFLQFFNNQSNSIDTQRFCDKVQNEYKVYNESILTGTLTYYANCYYQGFPYDYPLLNVTVPTKNANLVACPDSSSSNTRLCTEGYCGMLEYTDVSSSIKGQFYNSFRSCPVDVINGIYFVIKSNDMRWNQKLIKSLPGAAEYCVNKTNHYLFINENDLPFCWYVNCYDPSNGVIPMFPAMPDWSQYTSPSTTTNSITTTNQTILATSQNIIQTTMSFEASTQGELMNSPTNLLSCKNVNDTCSYASFNIPALAIGTISGCSSDVGHGLYDIVTKRSDIKKVFSKFLTNNTYTIDMFIYCKSFEGTDTIYTESTITGNMAFYGDCITQGKTFNTPLVNYTAPTATAKPTTCSTGNGNETIICSEGYCGMFEYINYSPVTLTQINGTYQNCPNTIINDIYRVMSDQEMYKNIVFLKSLLQASIVCGKERNQFVISPNDYSSFYWFVNCYIPQPGELTTNLSNLSKCENENDKCVYISLNAPGLGVGTFSGCASDVGITLTSIVNKRLDVKNVFYKFFNNDTKTIDMQTFCYKVAGSKKVFIENILTGNMTYYADCYTQGSAFDAPLANYSTPTSNATPNICFDIISNQMITCKEGYCAMFQFTGTSPSTQGQYYGAYRSCPNTVYNQMYLLMTSQSFVWNIKLRESLSQPALACSNLKTLDVLSIDNYNSYYWYIDCYISLNGITPTFPTIPDLSYYISTTTESSTTMKISTTTKGCDNSFKIGLFPLLLILLSFLLF</sequence>
<dbReference type="InterPro" id="IPR036259">
    <property type="entry name" value="MFS_trans_sf"/>
</dbReference>
<feature type="transmembrane region" description="Helical" evidence="6">
    <location>
        <begin position="110"/>
        <end position="135"/>
    </location>
</feature>
<dbReference type="InterPro" id="IPR050930">
    <property type="entry name" value="MFS_Vesicular_Transporter"/>
</dbReference>
<dbReference type="PROSITE" id="PS50850">
    <property type="entry name" value="MFS"/>
    <property type="match status" value="1"/>
</dbReference>
<feature type="transmembrane region" description="Helical" evidence="6">
    <location>
        <begin position="401"/>
        <end position="427"/>
    </location>
</feature>
<evidence type="ECO:0000313" key="8">
    <source>
        <dbReference type="Proteomes" id="UP000038045"/>
    </source>
</evidence>
<keyword evidence="5 6" id="KW-0472">Membrane</keyword>
<feature type="transmembrane region" description="Helical" evidence="6">
    <location>
        <begin position="268"/>
        <end position="288"/>
    </location>
</feature>
<dbReference type="SUPFAM" id="SSF103473">
    <property type="entry name" value="MFS general substrate transporter"/>
    <property type="match status" value="1"/>
</dbReference>
<keyword evidence="4 6" id="KW-1133">Transmembrane helix</keyword>
<keyword evidence="2" id="KW-0813">Transport</keyword>
<dbReference type="WBParaSite" id="PTRK_0000454200.2">
    <property type="protein sequence ID" value="PTRK_0000454200.2"/>
    <property type="gene ID" value="PTRK_0000454200"/>
</dbReference>
<evidence type="ECO:0000256" key="4">
    <source>
        <dbReference type="ARBA" id="ARBA00022989"/>
    </source>
</evidence>
<proteinExistence type="predicted"/>
<keyword evidence="8" id="KW-1185">Reference proteome</keyword>
<feature type="transmembrane region" description="Helical" evidence="6">
    <location>
        <begin position="297"/>
        <end position="319"/>
    </location>
</feature>
<feature type="transmembrane region" description="Helical" evidence="6">
    <location>
        <begin position="52"/>
        <end position="71"/>
    </location>
</feature>
<evidence type="ECO:0000256" key="2">
    <source>
        <dbReference type="ARBA" id="ARBA00022448"/>
    </source>
</evidence>
<feature type="transmembrane region" description="Helical" evidence="6">
    <location>
        <begin position="176"/>
        <end position="197"/>
    </location>
</feature>
<dbReference type="GO" id="GO:0016020">
    <property type="term" value="C:membrane"/>
    <property type="evidence" value="ECO:0007669"/>
    <property type="project" value="UniProtKB-SubCell"/>
</dbReference>
<evidence type="ECO:0000259" key="7">
    <source>
        <dbReference type="PROSITE" id="PS50850"/>
    </source>
</evidence>
<dbReference type="STRING" id="131310.A0A0N4ZAN8"/>
<dbReference type="PANTHER" id="PTHR23506:SF26">
    <property type="entry name" value="MFS-TYPE TRANSPORTER SLC18B1"/>
    <property type="match status" value="1"/>
</dbReference>
<feature type="domain" description="Major facilitator superfamily (MFS) profile" evidence="7">
    <location>
        <begin position="17"/>
        <end position="432"/>
    </location>
</feature>
<feature type="transmembrane region" description="Helical" evidence="6">
    <location>
        <begin position="15"/>
        <end position="40"/>
    </location>
</feature>
<dbReference type="InterPro" id="IPR020846">
    <property type="entry name" value="MFS_dom"/>
</dbReference>
<dbReference type="GO" id="GO:0022857">
    <property type="term" value="F:transmembrane transporter activity"/>
    <property type="evidence" value="ECO:0007669"/>
    <property type="project" value="InterPro"/>
</dbReference>
<evidence type="ECO:0000256" key="1">
    <source>
        <dbReference type="ARBA" id="ARBA00004141"/>
    </source>
</evidence>
<evidence type="ECO:0000313" key="9">
    <source>
        <dbReference type="WBParaSite" id="PTRK_0000454200.2"/>
    </source>
</evidence>
<keyword evidence="3 6" id="KW-0812">Transmembrane</keyword>
<name>A0A0N4ZAN8_PARTI</name>
<feature type="transmembrane region" description="Helical" evidence="6">
    <location>
        <begin position="147"/>
        <end position="170"/>
    </location>
</feature>
<evidence type="ECO:0000256" key="3">
    <source>
        <dbReference type="ARBA" id="ARBA00022692"/>
    </source>
</evidence>
<evidence type="ECO:0000256" key="6">
    <source>
        <dbReference type="SAM" id="Phobius"/>
    </source>
</evidence>
<protein>
    <submittedName>
        <fullName evidence="9">MFS domain-containing protein</fullName>
    </submittedName>
</protein>
<feature type="transmembrane region" description="Helical" evidence="6">
    <location>
        <begin position="83"/>
        <end position="104"/>
    </location>
</feature>
<dbReference type="Gene3D" id="1.20.1250.20">
    <property type="entry name" value="MFS general substrate transporter like domains"/>
    <property type="match status" value="1"/>
</dbReference>
<dbReference type="Proteomes" id="UP000038045">
    <property type="component" value="Unplaced"/>
</dbReference>
<organism evidence="8 9">
    <name type="scientific">Parastrongyloides trichosuri</name>
    <name type="common">Possum-specific nematode worm</name>
    <dbReference type="NCBI Taxonomy" id="131310"/>
    <lineage>
        <taxon>Eukaryota</taxon>
        <taxon>Metazoa</taxon>
        <taxon>Ecdysozoa</taxon>
        <taxon>Nematoda</taxon>
        <taxon>Chromadorea</taxon>
        <taxon>Rhabditida</taxon>
        <taxon>Tylenchina</taxon>
        <taxon>Panagrolaimomorpha</taxon>
        <taxon>Strongyloidoidea</taxon>
        <taxon>Strongyloididae</taxon>
        <taxon>Parastrongyloides</taxon>
    </lineage>
</organism>
<evidence type="ECO:0000256" key="5">
    <source>
        <dbReference type="ARBA" id="ARBA00023136"/>
    </source>
</evidence>
<feature type="transmembrane region" description="Helical" evidence="6">
    <location>
        <begin position="325"/>
        <end position="347"/>
    </location>
</feature>
<reference evidence="9" key="1">
    <citation type="submission" date="2017-02" db="UniProtKB">
        <authorList>
            <consortium name="WormBaseParasite"/>
        </authorList>
    </citation>
    <scope>IDENTIFICATION</scope>
</reference>
<dbReference type="InterPro" id="IPR011701">
    <property type="entry name" value="MFS"/>
</dbReference>
<feature type="transmembrane region" description="Helical" evidence="6">
    <location>
        <begin position="231"/>
        <end position="248"/>
    </location>
</feature>
<comment type="subcellular location">
    <subcellularLocation>
        <location evidence="1">Membrane</location>
        <topology evidence="1">Multi-pass membrane protein</topology>
    </subcellularLocation>
</comment>
<dbReference type="PANTHER" id="PTHR23506">
    <property type="entry name" value="GH10249P"/>
    <property type="match status" value="1"/>
</dbReference>
<dbReference type="AlphaFoldDB" id="A0A0N4ZAN8"/>